<dbReference type="RefSeq" id="WP_151424979.1">
    <property type="nucleotide sequence ID" value="NZ_CANKVH010000017.1"/>
</dbReference>
<reference evidence="2 3" key="1">
    <citation type="submission" date="2019-09" db="EMBL/GenBank/DDBJ databases">
        <title>Phylogeny of genus Pseudoclavibacter and closely related genus.</title>
        <authorList>
            <person name="Li Y."/>
        </authorList>
    </citation>
    <scope>NUCLEOTIDE SEQUENCE [LARGE SCALE GENOMIC DNA]</scope>
    <source>
        <strain evidence="2 3">THG-MD12</strain>
    </source>
</reference>
<dbReference type="Proteomes" id="UP000490386">
    <property type="component" value="Unassembled WGS sequence"/>
</dbReference>
<name>A0A7J5B059_9MICO</name>
<feature type="transmembrane region" description="Helical" evidence="1">
    <location>
        <begin position="202"/>
        <end position="219"/>
    </location>
</feature>
<keyword evidence="1" id="KW-1133">Transmembrane helix</keyword>
<comment type="caution">
    <text evidence="2">The sequence shown here is derived from an EMBL/GenBank/DDBJ whole genome shotgun (WGS) entry which is preliminary data.</text>
</comment>
<feature type="transmembrane region" description="Helical" evidence="1">
    <location>
        <begin position="43"/>
        <end position="69"/>
    </location>
</feature>
<dbReference type="AlphaFoldDB" id="A0A7J5B059"/>
<gene>
    <name evidence="2" type="ORF">F8O03_17300</name>
</gene>
<dbReference type="InterPro" id="IPR021315">
    <property type="entry name" value="Gap/Sap"/>
</dbReference>
<keyword evidence="1" id="KW-0812">Transmembrane</keyword>
<feature type="transmembrane region" description="Helical" evidence="1">
    <location>
        <begin position="145"/>
        <end position="175"/>
    </location>
</feature>
<sequence>MSGGLVAALMGLAVVDSLNLSTIAVVILILLTVQRPVATGWVYAAGAVVAFFGLTMLVYFGASFAGTLVEDLATWMRRVIFVGFGVMFVVFGVRRFRTRERRGYPLLRWVSPVTAFPLGVVATLADLPNAFPMFFAVERLIDAEVPGAAAVAALAGYTAIYAVPTVAVLVVGIVLKNRPRDRFRDVYDRLTSGEVAASRRMAGLHFTLAAVCFVVAVFFV</sequence>
<feature type="transmembrane region" description="Helical" evidence="1">
    <location>
        <begin position="6"/>
        <end position="31"/>
    </location>
</feature>
<proteinExistence type="predicted"/>
<feature type="transmembrane region" description="Helical" evidence="1">
    <location>
        <begin position="106"/>
        <end position="125"/>
    </location>
</feature>
<accession>A0A7J5B059</accession>
<evidence type="ECO:0008006" key="4">
    <source>
        <dbReference type="Google" id="ProtNLM"/>
    </source>
</evidence>
<evidence type="ECO:0000313" key="3">
    <source>
        <dbReference type="Proteomes" id="UP000490386"/>
    </source>
</evidence>
<keyword evidence="1" id="KW-0472">Membrane</keyword>
<dbReference type="Pfam" id="PF11139">
    <property type="entry name" value="SfLAP"/>
    <property type="match status" value="1"/>
</dbReference>
<dbReference type="EMBL" id="WBJX01000007">
    <property type="protein sequence ID" value="KAB1636271.1"/>
    <property type="molecule type" value="Genomic_DNA"/>
</dbReference>
<evidence type="ECO:0000256" key="1">
    <source>
        <dbReference type="SAM" id="Phobius"/>
    </source>
</evidence>
<organism evidence="2 3">
    <name type="scientific">Pseudoclavibacter terrae</name>
    <dbReference type="NCBI Taxonomy" id="1530195"/>
    <lineage>
        <taxon>Bacteria</taxon>
        <taxon>Bacillati</taxon>
        <taxon>Actinomycetota</taxon>
        <taxon>Actinomycetes</taxon>
        <taxon>Micrococcales</taxon>
        <taxon>Microbacteriaceae</taxon>
        <taxon>Pseudoclavibacter</taxon>
    </lineage>
</organism>
<protein>
    <recommendedName>
        <fullName evidence="4">GAP family protein</fullName>
    </recommendedName>
</protein>
<feature type="transmembrane region" description="Helical" evidence="1">
    <location>
        <begin position="75"/>
        <end position="94"/>
    </location>
</feature>
<dbReference type="OrthoDB" id="5114475at2"/>
<evidence type="ECO:0000313" key="2">
    <source>
        <dbReference type="EMBL" id="KAB1636271.1"/>
    </source>
</evidence>
<keyword evidence="3" id="KW-1185">Reference proteome</keyword>